<keyword evidence="3" id="KW-1185">Reference proteome</keyword>
<name>A0A0M3K0B4_ANISI</name>
<dbReference type="AlphaFoldDB" id="A0A0M3K0B4"/>
<dbReference type="EMBL" id="UYRR01031467">
    <property type="protein sequence ID" value="VDK50332.1"/>
    <property type="molecule type" value="Genomic_DNA"/>
</dbReference>
<dbReference type="OrthoDB" id="5846414at2759"/>
<dbReference type="Proteomes" id="UP000267096">
    <property type="component" value="Unassembled WGS sequence"/>
</dbReference>
<dbReference type="WBParaSite" id="ASIM_0001424501-mRNA-1">
    <property type="protein sequence ID" value="ASIM_0001424501-mRNA-1"/>
    <property type="gene ID" value="ASIM_0001424501"/>
</dbReference>
<feature type="region of interest" description="Disordered" evidence="1">
    <location>
        <begin position="288"/>
        <end position="330"/>
    </location>
</feature>
<feature type="compositionally biased region" description="Acidic residues" evidence="1">
    <location>
        <begin position="313"/>
        <end position="330"/>
    </location>
</feature>
<feature type="compositionally biased region" description="Acidic residues" evidence="1">
    <location>
        <begin position="226"/>
        <end position="244"/>
    </location>
</feature>
<organism evidence="4">
    <name type="scientific">Anisakis simplex</name>
    <name type="common">Herring worm</name>
    <dbReference type="NCBI Taxonomy" id="6269"/>
    <lineage>
        <taxon>Eukaryota</taxon>
        <taxon>Metazoa</taxon>
        <taxon>Ecdysozoa</taxon>
        <taxon>Nematoda</taxon>
        <taxon>Chromadorea</taxon>
        <taxon>Rhabditida</taxon>
        <taxon>Spirurina</taxon>
        <taxon>Ascaridomorpha</taxon>
        <taxon>Ascaridoidea</taxon>
        <taxon>Anisakidae</taxon>
        <taxon>Anisakis</taxon>
        <taxon>Anisakis simplex complex</taxon>
    </lineage>
</organism>
<feature type="region of interest" description="Disordered" evidence="1">
    <location>
        <begin position="255"/>
        <end position="274"/>
    </location>
</feature>
<evidence type="ECO:0000256" key="1">
    <source>
        <dbReference type="SAM" id="MobiDB-lite"/>
    </source>
</evidence>
<accession>A0A0M3K0B4</accession>
<evidence type="ECO:0000313" key="4">
    <source>
        <dbReference type="WBParaSite" id="ASIM_0001424501-mRNA-1"/>
    </source>
</evidence>
<evidence type="ECO:0000313" key="3">
    <source>
        <dbReference type="Proteomes" id="UP000267096"/>
    </source>
</evidence>
<sequence>MSNDYSEDEEARYDRRLRRLTDRALQIHRYFVRKQLIVNDEGIQLRPESPKLLVVQGTGSQFLDELITDHINKCPDGTKGFRKHMGDRCYMDVDDLGKMIDQLENEGKYTGCPKDEEGREKFILNTITNVSHQIKAFWQDVIRENIDEDEQFCKTSAEANEAAGVVGNSEGEVEAGPSPPQKFSWQQTSVQLQEAVTSGSLLVNESATDDGKNIETISIHSSNGNDSDEESVVSVEDNDEEENNDSFACTKIEEEEEALDASDRTETLSDGDEIVESVKEVVDLVCSDDDGSLLHNGTSGGHVNGSANQDGNDIPDDPDDSGDSCVILDD</sequence>
<proteinExistence type="predicted"/>
<reference evidence="4" key="1">
    <citation type="submission" date="2017-02" db="UniProtKB">
        <authorList>
            <consortium name="WormBaseParasite"/>
        </authorList>
    </citation>
    <scope>IDENTIFICATION</scope>
</reference>
<evidence type="ECO:0000313" key="2">
    <source>
        <dbReference type="EMBL" id="VDK50332.1"/>
    </source>
</evidence>
<reference evidence="2 3" key="2">
    <citation type="submission" date="2018-11" db="EMBL/GenBank/DDBJ databases">
        <authorList>
            <consortium name="Pathogen Informatics"/>
        </authorList>
    </citation>
    <scope>NUCLEOTIDE SEQUENCE [LARGE SCALE GENOMIC DNA]</scope>
</reference>
<feature type="region of interest" description="Disordered" evidence="1">
    <location>
        <begin position="216"/>
        <end position="245"/>
    </location>
</feature>
<feature type="region of interest" description="Disordered" evidence="1">
    <location>
        <begin position="163"/>
        <end position="183"/>
    </location>
</feature>
<gene>
    <name evidence="2" type="ORF">ASIM_LOCUS13673</name>
</gene>
<protein>
    <submittedName>
        <fullName evidence="4">NET domain-containing protein</fullName>
    </submittedName>
</protein>